<dbReference type="InterPro" id="IPR003838">
    <property type="entry name" value="ABC3_permease_C"/>
</dbReference>
<feature type="transmembrane region" description="Helical" evidence="8">
    <location>
        <begin position="373"/>
        <end position="395"/>
    </location>
</feature>
<dbReference type="GO" id="GO:0044874">
    <property type="term" value="P:lipoprotein localization to outer membrane"/>
    <property type="evidence" value="ECO:0007669"/>
    <property type="project" value="InterPro"/>
</dbReference>
<dbReference type="InterPro" id="IPR051447">
    <property type="entry name" value="Lipoprotein-release_system"/>
</dbReference>
<organism evidence="11 14">
    <name type="scientific">Gilliamella apicola</name>
    <dbReference type="NCBI Taxonomy" id="1196095"/>
    <lineage>
        <taxon>Bacteria</taxon>
        <taxon>Pseudomonadati</taxon>
        <taxon>Pseudomonadota</taxon>
        <taxon>Gammaproteobacteria</taxon>
        <taxon>Orbales</taxon>
        <taxon>Orbaceae</taxon>
        <taxon>Gilliamella</taxon>
    </lineage>
</organism>
<evidence type="ECO:0000256" key="4">
    <source>
        <dbReference type="ARBA" id="ARBA00022475"/>
    </source>
</evidence>
<dbReference type="NCBIfam" id="NF008357">
    <property type="entry name" value="PRK11146.1"/>
    <property type="match status" value="1"/>
</dbReference>
<keyword evidence="11" id="KW-0449">Lipoprotein</keyword>
<evidence type="ECO:0000313" key="14">
    <source>
        <dbReference type="Proteomes" id="UP000194977"/>
    </source>
</evidence>
<dbReference type="EMBL" id="NART01000029">
    <property type="protein sequence ID" value="OTQ09888.1"/>
    <property type="molecule type" value="Genomic_DNA"/>
</dbReference>
<gene>
    <name evidence="12" type="ORF">B6C91_07685</name>
    <name evidence="11" type="ORF">B6D08_09380</name>
</gene>
<evidence type="ECO:0000259" key="9">
    <source>
        <dbReference type="Pfam" id="PF02687"/>
    </source>
</evidence>
<keyword evidence="5 8" id="KW-0812">Transmembrane</keyword>
<comment type="caution">
    <text evidence="11">The sequence shown here is derived from an EMBL/GenBank/DDBJ whole genome shotgun (WGS) entry which is preliminary data.</text>
</comment>
<dbReference type="PANTHER" id="PTHR30489:SF0">
    <property type="entry name" value="LIPOPROTEIN-RELEASING SYSTEM TRANSMEMBRANE PROTEIN LOLE"/>
    <property type="match status" value="1"/>
</dbReference>
<dbReference type="Proteomes" id="UP000194977">
    <property type="component" value="Unassembled WGS sequence"/>
</dbReference>
<evidence type="ECO:0000256" key="3">
    <source>
        <dbReference type="ARBA" id="ARBA00022448"/>
    </source>
</evidence>
<keyword evidence="3" id="KW-0813">Transport</keyword>
<comment type="subcellular location">
    <subcellularLocation>
        <location evidence="1">Cell membrane</location>
        <topology evidence="1">Multi-pass membrane protein</topology>
    </subcellularLocation>
</comment>
<evidence type="ECO:0000256" key="8">
    <source>
        <dbReference type="SAM" id="Phobius"/>
    </source>
</evidence>
<evidence type="ECO:0000256" key="1">
    <source>
        <dbReference type="ARBA" id="ARBA00004651"/>
    </source>
</evidence>
<keyword evidence="6 8" id="KW-1133">Transmembrane helix</keyword>
<dbReference type="InterPro" id="IPR011926">
    <property type="entry name" value="LolE_gammaproteobact"/>
</dbReference>
<dbReference type="PANTHER" id="PTHR30489">
    <property type="entry name" value="LIPOPROTEIN-RELEASING SYSTEM TRANSMEMBRANE PROTEIN LOLE"/>
    <property type="match status" value="1"/>
</dbReference>
<dbReference type="Pfam" id="PF02687">
    <property type="entry name" value="FtsX"/>
    <property type="match status" value="1"/>
</dbReference>
<dbReference type="InterPro" id="IPR025857">
    <property type="entry name" value="MacB_PCD"/>
</dbReference>
<feature type="transmembrane region" description="Helical" evidence="8">
    <location>
        <begin position="317"/>
        <end position="341"/>
    </location>
</feature>
<evidence type="ECO:0000256" key="2">
    <source>
        <dbReference type="ARBA" id="ARBA00005236"/>
    </source>
</evidence>
<name>A0A242NGD6_9GAMM</name>
<proteinExistence type="inferred from homology"/>
<dbReference type="GO" id="GO:0042953">
    <property type="term" value="P:lipoprotein transport"/>
    <property type="evidence" value="ECO:0007669"/>
    <property type="project" value="InterPro"/>
</dbReference>
<keyword evidence="13" id="KW-1185">Reference proteome</keyword>
<evidence type="ECO:0000313" key="11">
    <source>
        <dbReference type="EMBL" id="OTP98954.1"/>
    </source>
</evidence>
<dbReference type="EMBL" id="NARP01000023">
    <property type="protein sequence ID" value="OTP98954.1"/>
    <property type="molecule type" value="Genomic_DNA"/>
</dbReference>
<evidence type="ECO:0000256" key="6">
    <source>
        <dbReference type="ARBA" id="ARBA00022989"/>
    </source>
</evidence>
<dbReference type="Pfam" id="PF12704">
    <property type="entry name" value="MacB_PCD"/>
    <property type="match status" value="1"/>
</dbReference>
<evidence type="ECO:0000313" key="13">
    <source>
        <dbReference type="Proteomes" id="UP000194800"/>
    </source>
</evidence>
<feature type="transmembrane region" description="Helical" evidence="8">
    <location>
        <begin position="21"/>
        <end position="46"/>
    </location>
</feature>
<feature type="transmembrane region" description="Helical" evidence="8">
    <location>
        <begin position="269"/>
        <end position="293"/>
    </location>
</feature>
<accession>A0A242NGD6</accession>
<dbReference type="AlphaFoldDB" id="A0A242NGD6"/>
<keyword evidence="4" id="KW-1003">Cell membrane</keyword>
<dbReference type="Proteomes" id="UP000194800">
    <property type="component" value="Unassembled WGS sequence"/>
</dbReference>
<keyword evidence="7 8" id="KW-0472">Membrane</keyword>
<sequence>MNLSLITAIKFRKGRRKSGMVSLISIISTFSIAIGIAALIIGLSAMNGFERELHNRVLSVVPHGQFYPEYGYLDNWRDVQNELKQNSHIVSSTPFINFTGLIENASKLGAVQVEGVDPEQEKSISTLPNYVLNNQWREFKADSQQIIIGAGLAKTLAVKEKDWVTLLIPVSSSSNQLKPPKRVRLQVIGILELSGSLSNNIALLPLADAQKLLNMGDSVTGVMVNVDNVYQARYIISQAAVALDETLSFNSWEQTYGFMYRDIQMIREIMYLAMIVVIGVACFNIVSTLVIAVKDKQRDIAILKTLGATNSLIKHTFIWYGVISGLIGSLIGVILGVILSWQLSNIMELVESLMGHKILNSNIYFVDFLPSEIHLFDVVIVFITAMLLSLLASYYPAQRACKIDPARVLSSY</sequence>
<evidence type="ECO:0000256" key="7">
    <source>
        <dbReference type="ARBA" id="ARBA00023136"/>
    </source>
</evidence>
<protein>
    <submittedName>
        <fullName evidence="11">Lipoprotein-releasing system transmembrane protein LolE</fullName>
    </submittedName>
</protein>
<dbReference type="NCBIfam" id="TIGR02213">
    <property type="entry name" value="lolE_release"/>
    <property type="match status" value="1"/>
</dbReference>
<evidence type="ECO:0000313" key="12">
    <source>
        <dbReference type="EMBL" id="OTQ09888.1"/>
    </source>
</evidence>
<reference evidence="13 14" key="1">
    <citation type="submission" date="2017-03" db="EMBL/GenBank/DDBJ databases">
        <title>Comparative genomics of honeybee gut symbionts reveal geographically distinct and subgroup specific antibiotic resistance.</title>
        <authorList>
            <person name="Ludvigsen J."/>
            <person name="Porcellato D."/>
            <person name="Labee-Lund T.M."/>
            <person name="Amdam G.V."/>
            <person name="Rudi K."/>
        </authorList>
    </citation>
    <scope>NUCLEOTIDE SEQUENCE [LARGE SCALE GENOMIC DNA]</scope>
    <source>
        <strain evidence="11 14">A-7-12</strain>
        <strain evidence="12 13">A-9-12</strain>
    </source>
</reference>
<dbReference type="InterPro" id="IPR011925">
    <property type="entry name" value="LolCE_TM"/>
</dbReference>
<dbReference type="NCBIfam" id="TIGR02212">
    <property type="entry name" value="lolCE"/>
    <property type="match status" value="1"/>
</dbReference>
<feature type="domain" description="MacB-like periplasmic core" evidence="10">
    <location>
        <begin position="25"/>
        <end position="228"/>
    </location>
</feature>
<feature type="domain" description="ABC3 transporter permease C-terminal" evidence="9">
    <location>
        <begin position="272"/>
        <end position="405"/>
    </location>
</feature>
<comment type="similarity">
    <text evidence="2">Belongs to the ABC-4 integral membrane protein family. LolC/E subfamily.</text>
</comment>
<evidence type="ECO:0000259" key="10">
    <source>
        <dbReference type="Pfam" id="PF12704"/>
    </source>
</evidence>
<dbReference type="GO" id="GO:0098797">
    <property type="term" value="C:plasma membrane protein complex"/>
    <property type="evidence" value="ECO:0007669"/>
    <property type="project" value="TreeGrafter"/>
</dbReference>
<evidence type="ECO:0000256" key="5">
    <source>
        <dbReference type="ARBA" id="ARBA00022692"/>
    </source>
</evidence>